<gene>
    <name evidence="2" type="ORF">EU95_0336</name>
</gene>
<organism evidence="2 3">
    <name type="scientific">Prochlorococcus marinus str. MIT 9201</name>
    <dbReference type="NCBI Taxonomy" id="93057"/>
    <lineage>
        <taxon>Bacteria</taxon>
        <taxon>Bacillati</taxon>
        <taxon>Cyanobacteriota</taxon>
        <taxon>Cyanophyceae</taxon>
        <taxon>Synechococcales</taxon>
        <taxon>Prochlorococcaceae</taxon>
        <taxon>Prochlorococcus</taxon>
    </lineage>
</organism>
<evidence type="ECO:0000313" key="2">
    <source>
        <dbReference type="EMBL" id="KGF97238.1"/>
    </source>
</evidence>
<proteinExistence type="predicted"/>
<name>A0A0A2A9Y2_PROMR</name>
<evidence type="ECO:0000313" key="3">
    <source>
        <dbReference type="Proteomes" id="UP000030355"/>
    </source>
</evidence>
<dbReference type="OrthoDB" id="541361at2"/>
<feature type="transmembrane region" description="Helical" evidence="1">
    <location>
        <begin position="39"/>
        <end position="56"/>
    </location>
</feature>
<dbReference type="Proteomes" id="UP000030355">
    <property type="component" value="Unassembled WGS sequence"/>
</dbReference>
<evidence type="ECO:0000256" key="1">
    <source>
        <dbReference type="SAM" id="Phobius"/>
    </source>
</evidence>
<sequence length="65" mass="7410">MINSVNFNNLPIQDLVVSGLIIFIMSTIIANIYDPLLGVTYAFGNILTLTFLSWLYKETWSDPRK</sequence>
<accession>A0A0A2A9Y2</accession>
<dbReference type="eggNOG" id="ENOG5030QEI">
    <property type="taxonomic scope" value="Bacteria"/>
</dbReference>
<keyword evidence="1" id="KW-0812">Transmembrane</keyword>
<dbReference type="EMBL" id="JNAL01000006">
    <property type="protein sequence ID" value="KGF97238.1"/>
    <property type="molecule type" value="Genomic_DNA"/>
</dbReference>
<reference evidence="3" key="1">
    <citation type="journal article" date="2014" name="Sci. Data">
        <title>Genomes of diverse isolates of the marine cyanobacterium Prochlorococcus.</title>
        <authorList>
            <person name="Biller S."/>
            <person name="Berube P."/>
            <person name="Thompson J."/>
            <person name="Kelly L."/>
            <person name="Roggensack S."/>
            <person name="Awad L."/>
            <person name="Roache-Johnson K."/>
            <person name="Ding H."/>
            <person name="Giovannoni S.J."/>
            <person name="Moore L.R."/>
            <person name="Chisholm S.W."/>
        </authorList>
    </citation>
    <scope>NUCLEOTIDE SEQUENCE [LARGE SCALE GENOMIC DNA]</scope>
    <source>
        <strain evidence="3">MIT 9201</strain>
    </source>
</reference>
<comment type="caution">
    <text evidence="2">The sequence shown here is derived from an EMBL/GenBank/DDBJ whole genome shotgun (WGS) entry which is preliminary data.</text>
</comment>
<dbReference type="AlphaFoldDB" id="A0A0A2A9Y2"/>
<keyword evidence="1" id="KW-1133">Transmembrane helix</keyword>
<dbReference type="STRING" id="93057.EU95_0336"/>
<feature type="transmembrane region" description="Helical" evidence="1">
    <location>
        <begin position="12"/>
        <end position="33"/>
    </location>
</feature>
<dbReference type="RefSeq" id="WP_032521554.1">
    <property type="nucleotide sequence ID" value="NZ_CP138977.1"/>
</dbReference>
<protein>
    <submittedName>
        <fullName evidence="2">Uncharacterized protein</fullName>
    </submittedName>
</protein>
<keyword evidence="1" id="KW-0472">Membrane</keyword>